<proteinExistence type="predicted"/>
<organism evidence="1 2">
    <name type="scientific">Purpureocillium lilacinum</name>
    <name type="common">Paecilomyces lilacinus</name>
    <dbReference type="NCBI Taxonomy" id="33203"/>
    <lineage>
        <taxon>Eukaryota</taxon>
        <taxon>Fungi</taxon>
        <taxon>Dikarya</taxon>
        <taxon>Ascomycota</taxon>
        <taxon>Pezizomycotina</taxon>
        <taxon>Sordariomycetes</taxon>
        <taxon>Hypocreomycetidae</taxon>
        <taxon>Hypocreales</taxon>
        <taxon>Ophiocordycipitaceae</taxon>
        <taxon>Purpureocillium</taxon>
    </lineage>
</organism>
<evidence type="ECO:0000313" key="1">
    <source>
        <dbReference type="EMBL" id="KAL3955854.1"/>
    </source>
</evidence>
<sequence>MQDRSAPATDSTWQHIGYGLTSLYRRQRADLQRSEAAHPCQQCVSLFFPACPMSGSNGGDEEKRPRQVRRRGPVRALQAQGPSVYTSNNDFERLSCVLQRVKQHRGQQHLAQQMDPRPKQSSEVISNRSGSPTPHPSPRDHNGRRLSLPPDVDVFMLSLTETYEDDNAAARMDGAARLAPDSIRIPHNHQVMCNADDASAKRFQNYFTDSVTPTFTLGDQYDAYAVGDEIIDIDMEARTLASELPS</sequence>
<comment type="caution">
    <text evidence="1">The sequence shown here is derived from an EMBL/GenBank/DDBJ whole genome shotgun (WGS) entry which is preliminary data.</text>
</comment>
<keyword evidence="2" id="KW-1185">Reference proteome</keyword>
<gene>
    <name evidence="1" type="ORF">ACCO45_009873</name>
</gene>
<dbReference type="Proteomes" id="UP001638806">
    <property type="component" value="Unassembled WGS sequence"/>
</dbReference>
<name>A0ACC4DJ19_PURLI</name>
<accession>A0ACC4DJ19</accession>
<evidence type="ECO:0000313" key="2">
    <source>
        <dbReference type="Proteomes" id="UP001638806"/>
    </source>
</evidence>
<dbReference type="EMBL" id="JBGNUJ010000009">
    <property type="protein sequence ID" value="KAL3955854.1"/>
    <property type="molecule type" value="Genomic_DNA"/>
</dbReference>
<reference evidence="1" key="1">
    <citation type="submission" date="2024-12" db="EMBL/GenBank/DDBJ databases">
        <title>Comparative genomics and development of molecular markers within Purpureocillium lilacinum and among Purpureocillium species.</title>
        <authorList>
            <person name="Yeh Z.-Y."/>
            <person name="Ni N.-T."/>
            <person name="Lo P.-H."/>
            <person name="Mushyakhwo K."/>
            <person name="Lin C.-F."/>
            <person name="Nai Y.-S."/>
        </authorList>
    </citation>
    <scope>NUCLEOTIDE SEQUENCE</scope>
    <source>
        <strain evidence="1">NCHU-NPUST-175</strain>
    </source>
</reference>
<protein>
    <submittedName>
        <fullName evidence="1">Uncharacterized protein</fullName>
    </submittedName>
</protein>